<reference evidence="1" key="1">
    <citation type="submission" date="2023-04" db="EMBL/GenBank/DDBJ databases">
        <title>Draft Genome sequencing of Naganishia species isolated from polar environments using Oxford Nanopore Technology.</title>
        <authorList>
            <person name="Leo P."/>
            <person name="Venkateswaran K."/>
        </authorList>
    </citation>
    <scope>NUCLEOTIDE SEQUENCE</scope>
    <source>
        <strain evidence="1">MNA-CCFEE 5423</strain>
    </source>
</reference>
<comment type="caution">
    <text evidence="1">The sequence shown here is derived from an EMBL/GenBank/DDBJ whole genome shotgun (WGS) entry which is preliminary data.</text>
</comment>
<organism evidence="1 2">
    <name type="scientific">Naganishia friedmannii</name>
    <dbReference type="NCBI Taxonomy" id="89922"/>
    <lineage>
        <taxon>Eukaryota</taxon>
        <taxon>Fungi</taxon>
        <taxon>Dikarya</taxon>
        <taxon>Basidiomycota</taxon>
        <taxon>Agaricomycotina</taxon>
        <taxon>Tremellomycetes</taxon>
        <taxon>Filobasidiales</taxon>
        <taxon>Filobasidiaceae</taxon>
        <taxon>Naganishia</taxon>
    </lineage>
</organism>
<keyword evidence="2" id="KW-1185">Reference proteome</keyword>
<accession>A0ACC2UY20</accession>
<dbReference type="Proteomes" id="UP001227268">
    <property type="component" value="Unassembled WGS sequence"/>
</dbReference>
<proteinExistence type="predicted"/>
<evidence type="ECO:0000313" key="1">
    <source>
        <dbReference type="EMBL" id="KAJ9091867.1"/>
    </source>
</evidence>
<gene>
    <name evidence="1" type="ORF">QFC21_007065</name>
</gene>
<dbReference type="EMBL" id="JASBWT010000045">
    <property type="protein sequence ID" value="KAJ9091867.1"/>
    <property type="molecule type" value="Genomic_DNA"/>
</dbReference>
<protein>
    <submittedName>
        <fullName evidence="1">Uncharacterized protein</fullName>
    </submittedName>
</protein>
<sequence length="492" mass="54822">MDDASWTAFRKVEKHFKSRHAHAPEAVKVKKSQNRLLASLGFGGNGASATVGGSDYPRLKGQGVLNLSGTAEELGEDEVALAGWDVDRADRTGGRDFEEIEVEKLDDYDGEGCVSRNIKGYIIGDGLIYIPKYLSPEAQLRLMRSSLEEYTLPPNPLNLSTHYVLPPDFSLFGTYAQHPDRLVDSKAASAATGASASTPGDAFPLPFVGDRQSHQNHTCASSVAPTNTSTELRSESPTGSETTSTYTTSTRSSQRELISNIPAHEEGYEALKQKVAQWTGDMPSRKLRSKTVGQLLENELRWANLGWVYNWANKAYDFTSSHPIPFPSHLARTCQQIIRGIPWRDIYGPVTADTDKCSKFTTIIPDHWQDWRQDYKPDTGIVNFYHYKDTLMGHVDRSDLGNAAIFLCGGETRDIPPVPIILRSGDVIVMSGRSRRFYHGVPRIMEGTLPDYFKLREGDDEVMQACKRFMRSARININARQVFPVDFVHSGR</sequence>
<evidence type="ECO:0000313" key="2">
    <source>
        <dbReference type="Proteomes" id="UP001227268"/>
    </source>
</evidence>
<name>A0ACC2UY20_9TREE</name>